<evidence type="ECO:0000313" key="2">
    <source>
        <dbReference type="EMBL" id="KAF2154462.1"/>
    </source>
</evidence>
<feature type="compositionally biased region" description="Basic and acidic residues" evidence="1">
    <location>
        <begin position="262"/>
        <end position="277"/>
    </location>
</feature>
<feature type="compositionally biased region" description="Low complexity" evidence="1">
    <location>
        <begin position="87"/>
        <end position="99"/>
    </location>
</feature>
<dbReference type="OrthoDB" id="2290221at2759"/>
<dbReference type="Proteomes" id="UP000799439">
    <property type="component" value="Unassembled WGS sequence"/>
</dbReference>
<feature type="region of interest" description="Disordered" evidence="1">
    <location>
        <begin position="1"/>
        <end position="111"/>
    </location>
</feature>
<feature type="compositionally biased region" description="Polar residues" evidence="1">
    <location>
        <begin position="156"/>
        <end position="168"/>
    </location>
</feature>
<accession>A0A9P4J2W1</accession>
<feature type="compositionally biased region" description="Low complexity" evidence="1">
    <location>
        <begin position="560"/>
        <end position="589"/>
    </location>
</feature>
<proteinExistence type="predicted"/>
<dbReference type="PANTHER" id="PTHR32428">
    <property type="entry name" value="TARGET OF RAPAMYCIN COMPLEX 2 SUBUNIT BIT61-RELATED"/>
    <property type="match status" value="1"/>
</dbReference>
<feature type="compositionally biased region" description="Polar residues" evidence="1">
    <location>
        <begin position="28"/>
        <end position="50"/>
    </location>
</feature>
<feature type="region of interest" description="Disordered" evidence="1">
    <location>
        <begin position="134"/>
        <end position="168"/>
    </location>
</feature>
<dbReference type="PANTHER" id="PTHR32428:SF2">
    <property type="entry name" value="TARGET OF RAPAMYCIN COMPLEX 2 SUBUNIT BIT61-RELATED"/>
    <property type="match status" value="1"/>
</dbReference>
<dbReference type="InterPro" id="IPR016159">
    <property type="entry name" value="Cullin_repeat-like_dom_sf"/>
</dbReference>
<dbReference type="InterPro" id="IPR013745">
    <property type="entry name" value="Bit61/PRR5"/>
</dbReference>
<gene>
    <name evidence="2" type="ORF">K461DRAFT_213341</name>
</gene>
<feature type="compositionally biased region" description="Low complexity" evidence="1">
    <location>
        <begin position="600"/>
        <end position="628"/>
    </location>
</feature>
<name>A0A9P4J2W1_9PEZI</name>
<dbReference type="SUPFAM" id="SSF74788">
    <property type="entry name" value="Cullin repeat-like"/>
    <property type="match status" value="1"/>
</dbReference>
<feature type="non-terminal residue" evidence="2">
    <location>
        <position position="713"/>
    </location>
</feature>
<dbReference type="AlphaFoldDB" id="A0A9P4J2W1"/>
<dbReference type="Pfam" id="PF08539">
    <property type="entry name" value="HbrB"/>
    <property type="match status" value="1"/>
</dbReference>
<feature type="non-terminal residue" evidence="2">
    <location>
        <position position="1"/>
    </location>
</feature>
<feature type="compositionally biased region" description="Polar residues" evidence="1">
    <location>
        <begin position="540"/>
        <end position="557"/>
    </location>
</feature>
<organism evidence="2 3">
    <name type="scientific">Myriangium duriaei CBS 260.36</name>
    <dbReference type="NCBI Taxonomy" id="1168546"/>
    <lineage>
        <taxon>Eukaryota</taxon>
        <taxon>Fungi</taxon>
        <taxon>Dikarya</taxon>
        <taxon>Ascomycota</taxon>
        <taxon>Pezizomycotina</taxon>
        <taxon>Dothideomycetes</taxon>
        <taxon>Dothideomycetidae</taxon>
        <taxon>Myriangiales</taxon>
        <taxon>Myriangiaceae</taxon>
        <taxon>Myriangium</taxon>
    </lineage>
</organism>
<comment type="caution">
    <text evidence="2">The sequence shown here is derived from an EMBL/GenBank/DDBJ whole genome shotgun (WGS) entry which is preliminary data.</text>
</comment>
<feature type="region of interest" description="Disordered" evidence="1">
    <location>
        <begin position="540"/>
        <end position="650"/>
    </location>
</feature>
<dbReference type="GO" id="GO:0038203">
    <property type="term" value="P:TORC2 signaling"/>
    <property type="evidence" value="ECO:0007669"/>
    <property type="project" value="TreeGrafter"/>
</dbReference>
<keyword evidence="3" id="KW-1185">Reference proteome</keyword>
<feature type="compositionally biased region" description="Polar residues" evidence="1">
    <location>
        <begin position="223"/>
        <end position="258"/>
    </location>
</feature>
<dbReference type="GO" id="GO:0031932">
    <property type="term" value="C:TORC2 complex"/>
    <property type="evidence" value="ECO:0007669"/>
    <property type="project" value="TreeGrafter"/>
</dbReference>
<evidence type="ECO:0000313" key="3">
    <source>
        <dbReference type="Proteomes" id="UP000799439"/>
    </source>
</evidence>
<reference evidence="2" key="1">
    <citation type="journal article" date="2020" name="Stud. Mycol.">
        <title>101 Dothideomycetes genomes: a test case for predicting lifestyles and emergence of pathogens.</title>
        <authorList>
            <person name="Haridas S."/>
            <person name="Albert R."/>
            <person name="Binder M."/>
            <person name="Bloem J."/>
            <person name="Labutti K."/>
            <person name="Salamov A."/>
            <person name="Andreopoulos B."/>
            <person name="Baker S."/>
            <person name="Barry K."/>
            <person name="Bills G."/>
            <person name="Bluhm B."/>
            <person name="Cannon C."/>
            <person name="Castanera R."/>
            <person name="Culley D."/>
            <person name="Daum C."/>
            <person name="Ezra D."/>
            <person name="Gonzalez J."/>
            <person name="Henrissat B."/>
            <person name="Kuo A."/>
            <person name="Liang C."/>
            <person name="Lipzen A."/>
            <person name="Lutzoni F."/>
            <person name="Magnuson J."/>
            <person name="Mondo S."/>
            <person name="Nolan M."/>
            <person name="Ohm R."/>
            <person name="Pangilinan J."/>
            <person name="Park H.-J."/>
            <person name="Ramirez L."/>
            <person name="Alfaro M."/>
            <person name="Sun H."/>
            <person name="Tritt A."/>
            <person name="Yoshinaga Y."/>
            <person name="Zwiers L.-H."/>
            <person name="Turgeon B."/>
            <person name="Goodwin S."/>
            <person name="Spatafora J."/>
            <person name="Crous P."/>
            <person name="Grigoriev I."/>
        </authorList>
    </citation>
    <scope>NUCLEOTIDE SEQUENCE</scope>
    <source>
        <strain evidence="2">CBS 260.36</strain>
    </source>
</reference>
<dbReference type="EMBL" id="ML996084">
    <property type="protein sequence ID" value="KAF2154462.1"/>
    <property type="molecule type" value="Genomic_DNA"/>
</dbReference>
<feature type="compositionally biased region" description="Polar residues" evidence="1">
    <location>
        <begin position="182"/>
        <end position="197"/>
    </location>
</feature>
<sequence length="713" mass="76327">SASTIAAAAAMSQLGPPSNQLHERKRSITSLASINTFAPSRGATSPSTMSPPGRLSAGHGQSNDPSSDEGKLTATTAANAAYPRSPMASASSLNLHNSSPLPPMPPPVPEKEIKAKEKSKMKLFSKPKAIGITKDKDLDKRLPSLPSPSKRDLQSGFPNMSTTSLVDSTMSSGNSIYSSANGSTSTLVPAGSSTPTTLHPDKHRPHFLSRQKLSHRDKILPLSSASSNSQAVDPSAPQSLYSFTPQSPGANSAFSKSVTGLDLRHGGKGLRDRRKEEKAAASLGVAMPGSSLNVSSDHRNEFLGPSSLESSFLGPPSGNAANVFSFDQNPQASAMAFNNIGNNMGLSGITPDDAWPLLKARLLSVFEGEDVRTPVEDFNLLVSVHVRRCVQRRAPHVLVEDVREFLHTGFASLAQTLRSIPDERLVPNLVEMWQMIYCRVLPFIQAVFLPLDLEFRGRGTIMTSREAQEFWGVMPDQARHDNATRQSSELTITKSLPTTSFDELDVRRMTLICFRDTVIMPRHETLLNIFSRLSLDNINSHPSDSITSRSRGTSNPVDNRPGTASGAAAGSLSPRLSSFSSQTSTLLDTGSSPSQTAFPSARSRATSNTSAGSFGTSLPHLPSPLHSSTPPPNAAHSRTKSDLDPASGGWQLSSARVTDTVARMLQCVSILAGVQTGNDEGQVVIEQLTTALKLNWLGRGRTGRQRKGWVGMR</sequence>
<feature type="compositionally biased region" description="Low complexity" evidence="1">
    <location>
        <begin position="1"/>
        <end position="10"/>
    </location>
</feature>
<evidence type="ECO:0000256" key="1">
    <source>
        <dbReference type="SAM" id="MobiDB-lite"/>
    </source>
</evidence>
<protein>
    <submittedName>
        <fullName evidence="2">HbrB-like protein</fullName>
    </submittedName>
</protein>
<feature type="region of interest" description="Disordered" evidence="1">
    <location>
        <begin position="182"/>
        <end position="277"/>
    </location>
</feature>
<feature type="compositionally biased region" description="Basic residues" evidence="1">
    <location>
        <begin position="201"/>
        <end position="213"/>
    </location>
</feature>